<protein>
    <submittedName>
        <fullName evidence="2">Molybdenum cofactor sulfurase</fullName>
    </submittedName>
</protein>
<proteinExistence type="predicted"/>
<organism evidence="2 3">
    <name type="scientific">Agaricicola taiwanensis</name>
    <dbReference type="NCBI Taxonomy" id="591372"/>
    <lineage>
        <taxon>Bacteria</taxon>
        <taxon>Pseudomonadati</taxon>
        <taxon>Pseudomonadota</taxon>
        <taxon>Alphaproteobacteria</taxon>
        <taxon>Rhodobacterales</taxon>
        <taxon>Paracoccaceae</taxon>
        <taxon>Agaricicola</taxon>
    </lineage>
</organism>
<accession>A0A8J2VXU0</accession>
<dbReference type="InterPro" id="IPR052716">
    <property type="entry name" value="MOSC_domain"/>
</dbReference>
<reference evidence="2" key="1">
    <citation type="journal article" date="2014" name="Int. J. Syst. Evol. Microbiol.">
        <title>Complete genome sequence of Corynebacterium casei LMG S-19264T (=DSM 44701T), isolated from a smear-ripened cheese.</title>
        <authorList>
            <consortium name="US DOE Joint Genome Institute (JGI-PGF)"/>
            <person name="Walter F."/>
            <person name="Albersmeier A."/>
            <person name="Kalinowski J."/>
            <person name="Ruckert C."/>
        </authorList>
    </citation>
    <scope>NUCLEOTIDE SEQUENCE</scope>
    <source>
        <strain evidence="2">CCM 7684</strain>
    </source>
</reference>
<dbReference type="GO" id="GO:0003824">
    <property type="term" value="F:catalytic activity"/>
    <property type="evidence" value="ECO:0007669"/>
    <property type="project" value="InterPro"/>
</dbReference>
<dbReference type="InterPro" id="IPR005302">
    <property type="entry name" value="MoCF_Sase_C"/>
</dbReference>
<evidence type="ECO:0000313" key="3">
    <source>
        <dbReference type="Proteomes" id="UP000602745"/>
    </source>
</evidence>
<feature type="domain" description="MOSC" evidence="1">
    <location>
        <begin position="29"/>
        <end position="188"/>
    </location>
</feature>
<dbReference type="GO" id="GO:0030170">
    <property type="term" value="F:pyridoxal phosphate binding"/>
    <property type="evidence" value="ECO:0007669"/>
    <property type="project" value="InterPro"/>
</dbReference>
<dbReference type="AlphaFoldDB" id="A0A8J2VXU0"/>
<dbReference type="InterPro" id="IPR011037">
    <property type="entry name" value="Pyrv_Knase-like_insert_dom_sf"/>
</dbReference>
<dbReference type="PROSITE" id="PS51340">
    <property type="entry name" value="MOSC"/>
    <property type="match status" value="1"/>
</dbReference>
<name>A0A8J2VXU0_9RHOB</name>
<dbReference type="Pfam" id="PF03473">
    <property type="entry name" value="MOSC"/>
    <property type="match status" value="1"/>
</dbReference>
<dbReference type="EMBL" id="BMCP01000002">
    <property type="protein sequence ID" value="GGE41904.1"/>
    <property type="molecule type" value="Genomic_DNA"/>
</dbReference>
<sequence>MSHPHTFPARTFKAQVVEVLVEGNAHPETRRTGCVSIDFEGMGGSRHYGYLRKAGPREPWYKRGSLMRSGRQITLVSREELAAVADAMQIERLEAAWIGANVVVEGLPDLSWLPAATRIVAPSGLVFVVEGQNAPCRIAGKAIARHVPVERRAEIDRSFAKAAAGQRGLVASVERPGDLRSGDALIVKVGKQWIYDPQDQDQGRLF</sequence>
<comment type="caution">
    <text evidence="2">The sequence shown here is derived from an EMBL/GenBank/DDBJ whole genome shotgun (WGS) entry which is preliminary data.</text>
</comment>
<dbReference type="GO" id="GO:0030151">
    <property type="term" value="F:molybdenum ion binding"/>
    <property type="evidence" value="ECO:0007669"/>
    <property type="project" value="InterPro"/>
</dbReference>
<dbReference type="Proteomes" id="UP000602745">
    <property type="component" value="Unassembled WGS sequence"/>
</dbReference>
<dbReference type="PANTHER" id="PTHR36930">
    <property type="entry name" value="METAL-SULFUR CLUSTER BIOSYNTHESIS PROTEINS YUAD-RELATED"/>
    <property type="match status" value="1"/>
</dbReference>
<dbReference type="Gene3D" id="2.40.33.20">
    <property type="entry name" value="PK beta-barrel domain-like"/>
    <property type="match status" value="1"/>
</dbReference>
<dbReference type="SUPFAM" id="SSF50800">
    <property type="entry name" value="PK beta-barrel domain-like"/>
    <property type="match status" value="1"/>
</dbReference>
<dbReference type="RefSeq" id="WP_188409493.1">
    <property type="nucleotide sequence ID" value="NZ_BMCP01000002.1"/>
</dbReference>
<keyword evidence="3" id="KW-1185">Reference proteome</keyword>
<dbReference type="PANTHER" id="PTHR36930:SF1">
    <property type="entry name" value="MOSC DOMAIN-CONTAINING PROTEIN"/>
    <property type="match status" value="1"/>
</dbReference>
<evidence type="ECO:0000259" key="1">
    <source>
        <dbReference type="PROSITE" id="PS51340"/>
    </source>
</evidence>
<gene>
    <name evidence="2" type="ORF">GCM10007276_19020</name>
</gene>
<evidence type="ECO:0000313" key="2">
    <source>
        <dbReference type="EMBL" id="GGE41904.1"/>
    </source>
</evidence>
<reference evidence="2" key="2">
    <citation type="submission" date="2020-09" db="EMBL/GenBank/DDBJ databases">
        <authorList>
            <person name="Sun Q."/>
            <person name="Sedlacek I."/>
        </authorList>
    </citation>
    <scope>NUCLEOTIDE SEQUENCE</scope>
    <source>
        <strain evidence="2">CCM 7684</strain>
    </source>
</reference>